<evidence type="ECO:0000259" key="1">
    <source>
        <dbReference type="Pfam" id="PF18029"/>
    </source>
</evidence>
<dbReference type="InterPro" id="IPR029068">
    <property type="entry name" value="Glyas_Bleomycin-R_OHBP_Dase"/>
</dbReference>
<sequence>MEIIKKYPVLDATDIEAESTFWAAVLGGTVERGMVNHEEVDWHTVVVDGREELGIQWSPTHQAPQWPSGDQQQQIHLDLYVERDALEAAHKEVVQLGATLLQTAEDLDSPMGFQVYADPAGHPFCLCWAEPQA</sequence>
<dbReference type="OrthoDB" id="1645442at2"/>
<dbReference type="EMBL" id="RKMF01000015">
    <property type="protein sequence ID" value="ROZ62048.1"/>
    <property type="molecule type" value="Genomic_DNA"/>
</dbReference>
<proteinExistence type="predicted"/>
<accession>A0A3N4A906</accession>
<evidence type="ECO:0000313" key="3">
    <source>
        <dbReference type="Proteomes" id="UP000270616"/>
    </source>
</evidence>
<dbReference type="PANTHER" id="PTHR35908">
    <property type="entry name" value="HYPOTHETICAL FUSION PROTEIN"/>
    <property type="match status" value="1"/>
</dbReference>
<dbReference type="Proteomes" id="UP000270616">
    <property type="component" value="Unassembled WGS sequence"/>
</dbReference>
<dbReference type="Pfam" id="PF18029">
    <property type="entry name" value="Glyoxalase_6"/>
    <property type="match status" value="1"/>
</dbReference>
<name>A0A3N4A906_9MICC</name>
<gene>
    <name evidence="2" type="ORF">EDL96_11315</name>
</gene>
<dbReference type="RefSeq" id="WP_123826188.1">
    <property type="nucleotide sequence ID" value="NZ_RKMF01000015.1"/>
</dbReference>
<dbReference type="AlphaFoldDB" id="A0A3N4A906"/>
<keyword evidence="3" id="KW-1185">Reference proteome</keyword>
<protein>
    <submittedName>
        <fullName evidence="2">VOC family protein</fullName>
    </submittedName>
</protein>
<evidence type="ECO:0000313" key="2">
    <source>
        <dbReference type="EMBL" id="ROZ62048.1"/>
    </source>
</evidence>
<dbReference type="InterPro" id="IPR041581">
    <property type="entry name" value="Glyoxalase_6"/>
</dbReference>
<dbReference type="SUPFAM" id="SSF54593">
    <property type="entry name" value="Glyoxalase/Bleomycin resistance protein/Dihydroxybiphenyl dioxygenase"/>
    <property type="match status" value="1"/>
</dbReference>
<organism evidence="2 3">
    <name type="scientific">Kocuria soli</name>
    <dbReference type="NCBI Taxonomy" id="2485125"/>
    <lineage>
        <taxon>Bacteria</taxon>
        <taxon>Bacillati</taxon>
        <taxon>Actinomycetota</taxon>
        <taxon>Actinomycetes</taxon>
        <taxon>Micrococcales</taxon>
        <taxon>Micrococcaceae</taxon>
        <taxon>Kocuria</taxon>
    </lineage>
</organism>
<dbReference type="CDD" id="cd06587">
    <property type="entry name" value="VOC"/>
    <property type="match status" value="1"/>
</dbReference>
<comment type="caution">
    <text evidence="2">The sequence shown here is derived from an EMBL/GenBank/DDBJ whole genome shotgun (WGS) entry which is preliminary data.</text>
</comment>
<reference evidence="2 3" key="1">
    <citation type="submission" date="2018-10" db="EMBL/GenBank/DDBJ databases">
        <title>Kocuria sp. M5W7-7, whole genome shotgun sequence.</title>
        <authorList>
            <person name="Tuo L."/>
        </authorList>
    </citation>
    <scope>NUCLEOTIDE SEQUENCE [LARGE SCALE GENOMIC DNA]</scope>
    <source>
        <strain evidence="2 3">M5W7-7</strain>
    </source>
</reference>
<feature type="domain" description="Glyoxalase-like" evidence="1">
    <location>
        <begin position="9"/>
        <end position="127"/>
    </location>
</feature>
<dbReference type="Gene3D" id="3.10.180.10">
    <property type="entry name" value="2,3-Dihydroxybiphenyl 1,2-Dioxygenase, domain 1"/>
    <property type="match status" value="1"/>
</dbReference>
<dbReference type="PANTHER" id="PTHR35908:SF1">
    <property type="entry name" value="CONSERVED PROTEIN"/>
    <property type="match status" value="1"/>
</dbReference>